<sequence>MIKVRTGIFGSVKSENRSYWGADKPENEGAETYVEFQIYRLAFVSAAIKALPCIVLAMLAGPWSDRFGRKLLIALPLIGFVIADAVFVTLASIETVGPDYILFETIHDLFGGIPLLMLGAFAYIVDVAPKETRSSRMAILEAVFLVGLALGDLVGGPIDSFAGHSPIYILSLILILAGILSVPAFLKLKQAVNKSDQVPIMVTEDPELEVPSTSMMKIFFKPKNVSQTLAIGTQKPESGNRGIVWILILIFFFLELVTLGEKITDVMYVRETFPSEDLAAFTMWWNTFYAIFTAWGIFCLAVMVPVLKQVYHFCDPTIILIAVIGGFLRSITFLLATDRAHLFIGSFVDMFNLAGIVATRSSLASLVDDKDIGKLFGLLAVVQSIASGLSPLYHLMFEGTQNFHPGLSFCIHATIYIIIGLAAIYLILHFRRNRIGYFQKPEFVETEANVENIN</sequence>
<feature type="transmembrane region" description="Helical" evidence="5">
    <location>
        <begin position="375"/>
        <end position="394"/>
    </location>
</feature>
<evidence type="ECO:0000256" key="4">
    <source>
        <dbReference type="ARBA" id="ARBA00023136"/>
    </source>
</evidence>
<keyword evidence="7" id="KW-1185">Reference proteome</keyword>
<dbReference type="EMBL" id="VCGU01000003">
    <property type="protein sequence ID" value="TRY78552.1"/>
    <property type="molecule type" value="Genomic_DNA"/>
</dbReference>
<evidence type="ECO:0000256" key="1">
    <source>
        <dbReference type="ARBA" id="ARBA00004141"/>
    </source>
</evidence>
<reference evidence="6 7" key="1">
    <citation type="journal article" date="2018" name="Nat. Ecol. Evol.">
        <title>Genomic signatures of mitonuclear coevolution across populations of Tigriopus californicus.</title>
        <authorList>
            <person name="Barreto F.S."/>
            <person name="Watson E.T."/>
            <person name="Lima T.G."/>
            <person name="Willett C.S."/>
            <person name="Edmands S."/>
            <person name="Li W."/>
            <person name="Burton R.S."/>
        </authorList>
    </citation>
    <scope>NUCLEOTIDE SEQUENCE [LARGE SCALE GENOMIC DNA]</scope>
    <source>
        <strain evidence="6 7">San Diego</strain>
    </source>
</reference>
<evidence type="ECO:0000256" key="2">
    <source>
        <dbReference type="ARBA" id="ARBA00022692"/>
    </source>
</evidence>
<dbReference type="GO" id="GO:0022857">
    <property type="term" value="F:transmembrane transporter activity"/>
    <property type="evidence" value="ECO:0007669"/>
    <property type="project" value="InterPro"/>
</dbReference>
<dbReference type="PANTHER" id="PTHR23507:SF1">
    <property type="entry name" value="FI18259P1-RELATED"/>
    <property type="match status" value="1"/>
</dbReference>
<feature type="transmembrane region" description="Helical" evidence="5">
    <location>
        <begin position="38"/>
        <end position="59"/>
    </location>
</feature>
<dbReference type="Pfam" id="PF07690">
    <property type="entry name" value="MFS_1"/>
    <property type="match status" value="1"/>
</dbReference>
<evidence type="ECO:0008006" key="8">
    <source>
        <dbReference type="Google" id="ProtNLM"/>
    </source>
</evidence>
<keyword evidence="3 5" id="KW-1133">Transmembrane helix</keyword>
<comment type="subcellular location">
    <subcellularLocation>
        <location evidence="1">Membrane</location>
        <topology evidence="1">Multi-pass membrane protein</topology>
    </subcellularLocation>
</comment>
<dbReference type="PANTHER" id="PTHR23507">
    <property type="entry name" value="ZGC:174356"/>
    <property type="match status" value="1"/>
</dbReference>
<evidence type="ECO:0000313" key="6">
    <source>
        <dbReference type="EMBL" id="TRY78552.1"/>
    </source>
</evidence>
<protein>
    <recommendedName>
        <fullName evidence="8">Major facilitator superfamily (MFS) profile domain-containing protein</fullName>
    </recommendedName>
</protein>
<evidence type="ECO:0000313" key="7">
    <source>
        <dbReference type="Proteomes" id="UP000318571"/>
    </source>
</evidence>
<dbReference type="InterPro" id="IPR036259">
    <property type="entry name" value="MFS_trans_sf"/>
</dbReference>
<dbReference type="AlphaFoldDB" id="A0A553PLK6"/>
<proteinExistence type="predicted"/>
<evidence type="ECO:0000256" key="5">
    <source>
        <dbReference type="SAM" id="Phobius"/>
    </source>
</evidence>
<feature type="transmembrane region" description="Helical" evidence="5">
    <location>
        <begin position="167"/>
        <end position="186"/>
    </location>
</feature>
<dbReference type="InterPro" id="IPR011701">
    <property type="entry name" value="MFS"/>
</dbReference>
<accession>A0A553PLK6</accession>
<feature type="transmembrane region" description="Helical" evidence="5">
    <location>
        <begin position="283"/>
        <end position="306"/>
    </location>
</feature>
<organism evidence="6 7">
    <name type="scientific">Tigriopus californicus</name>
    <name type="common">Marine copepod</name>
    <dbReference type="NCBI Taxonomy" id="6832"/>
    <lineage>
        <taxon>Eukaryota</taxon>
        <taxon>Metazoa</taxon>
        <taxon>Ecdysozoa</taxon>
        <taxon>Arthropoda</taxon>
        <taxon>Crustacea</taxon>
        <taxon>Multicrustacea</taxon>
        <taxon>Hexanauplia</taxon>
        <taxon>Copepoda</taxon>
        <taxon>Harpacticoida</taxon>
        <taxon>Harpacticidae</taxon>
        <taxon>Tigriopus</taxon>
    </lineage>
</organism>
<feature type="transmembrane region" description="Helical" evidence="5">
    <location>
        <begin position="71"/>
        <end position="93"/>
    </location>
</feature>
<dbReference type="Proteomes" id="UP000318571">
    <property type="component" value="Chromosome 11"/>
</dbReference>
<feature type="transmembrane region" description="Helical" evidence="5">
    <location>
        <begin position="137"/>
        <end position="155"/>
    </location>
</feature>
<evidence type="ECO:0000256" key="3">
    <source>
        <dbReference type="ARBA" id="ARBA00022989"/>
    </source>
</evidence>
<comment type="caution">
    <text evidence="6">The sequence shown here is derived from an EMBL/GenBank/DDBJ whole genome shotgun (WGS) entry which is preliminary data.</text>
</comment>
<dbReference type="OMA" id="YAYCSAT"/>
<dbReference type="Gene3D" id="1.20.1250.20">
    <property type="entry name" value="MFS general substrate transporter like domains"/>
    <property type="match status" value="1"/>
</dbReference>
<feature type="transmembrane region" description="Helical" evidence="5">
    <location>
        <begin position="406"/>
        <end position="428"/>
    </location>
</feature>
<feature type="transmembrane region" description="Helical" evidence="5">
    <location>
        <begin position="243"/>
        <end position="263"/>
    </location>
</feature>
<dbReference type="SUPFAM" id="SSF103473">
    <property type="entry name" value="MFS general substrate transporter"/>
    <property type="match status" value="1"/>
</dbReference>
<feature type="transmembrane region" description="Helical" evidence="5">
    <location>
        <begin position="342"/>
        <end position="363"/>
    </location>
</feature>
<feature type="transmembrane region" description="Helical" evidence="5">
    <location>
        <begin position="105"/>
        <end position="125"/>
    </location>
</feature>
<keyword evidence="2 5" id="KW-0812">Transmembrane</keyword>
<dbReference type="GO" id="GO:0016020">
    <property type="term" value="C:membrane"/>
    <property type="evidence" value="ECO:0007669"/>
    <property type="project" value="UniProtKB-SubCell"/>
</dbReference>
<name>A0A553PLK6_TIGCA</name>
<gene>
    <name evidence="6" type="ORF">TCAL_07739</name>
</gene>
<feature type="transmembrane region" description="Helical" evidence="5">
    <location>
        <begin position="318"/>
        <end position="336"/>
    </location>
</feature>
<keyword evidence="4 5" id="KW-0472">Membrane</keyword>